<organism evidence="2 3">
    <name type="scientific">Thermobifida fusca TM51</name>
    <dbReference type="NCBI Taxonomy" id="1169414"/>
    <lineage>
        <taxon>Bacteria</taxon>
        <taxon>Bacillati</taxon>
        <taxon>Actinomycetota</taxon>
        <taxon>Actinomycetes</taxon>
        <taxon>Streptosporangiales</taxon>
        <taxon>Nocardiopsidaceae</taxon>
        <taxon>Thermobifida</taxon>
    </lineage>
</organism>
<name>A0A9P2WR74_THEFU</name>
<keyword evidence="3" id="KW-1185">Reference proteome</keyword>
<protein>
    <submittedName>
        <fullName evidence="2">Uncharacterized protein</fullName>
    </submittedName>
</protein>
<accession>A0A9P2WR74</accession>
<dbReference type="Proteomes" id="UP000014184">
    <property type="component" value="Unassembled WGS sequence"/>
</dbReference>
<gene>
    <name evidence="2" type="ORF">TM51_08541</name>
</gene>
<dbReference type="EMBL" id="AOSG01000044">
    <property type="protein sequence ID" value="EOR71298.1"/>
    <property type="molecule type" value="Genomic_DNA"/>
</dbReference>
<sequence length="167" mass="18275">MGDSEQEVISSSEASQRFEWRVERIAWVLAALLFALALLGVFGGGPLSRASAGSSDQTVQVDYERFVRVATSTTLKVVIAPRAVREGEVALGLSHEFLEAVTVQGITPVPAAVASRADRVVYRFTAPHEGEPVKVTFDLRTEHSGLHWARIGVEGAVPARWWQFIYP</sequence>
<keyword evidence="1" id="KW-0472">Membrane</keyword>
<reference evidence="2 3" key="1">
    <citation type="journal article" date="2013" name="Genome Announc.">
        <title>Draft Genome Sequence of the Lignocellulose Decomposer Thermobifida fusca Strain TM51.</title>
        <authorList>
            <person name="Toth A."/>
            <person name="Barna T."/>
            <person name="Nagy I."/>
            <person name="Horvath B."/>
            <person name="Nagy I."/>
            <person name="Tancsics A."/>
            <person name="Kriszt B."/>
            <person name="Baka E."/>
            <person name="Fekete C."/>
            <person name="Kukolya J."/>
        </authorList>
    </citation>
    <scope>NUCLEOTIDE SEQUENCE [LARGE SCALE GENOMIC DNA]</scope>
    <source>
        <strain evidence="2 3">TM51</strain>
    </source>
</reference>
<evidence type="ECO:0000313" key="3">
    <source>
        <dbReference type="Proteomes" id="UP000014184"/>
    </source>
</evidence>
<proteinExistence type="predicted"/>
<evidence type="ECO:0000256" key="1">
    <source>
        <dbReference type="SAM" id="Phobius"/>
    </source>
</evidence>
<keyword evidence="1" id="KW-1133">Transmembrane helix</keyword>
<dbReference type="AlphaFoldDB" id="A0A9P2WR74"/>
<feature type="transmembrane region" description="Helical" evidence="1">
    <location>
        <begin position="25"/>
        <end position="45"/>
    </location>
</feature>
<comment type="caution">
    <text evidence="2">The sequence shown here is derived from an EMBL/GenBank/DDBJ whole genome shotgun (WGS) entry which is preliminary data.</text>
</comment>
<dbReference type="RefSeq" id="WP_011292077.1">
    <property type="nucleotide sequence ID" value="NZ_AOSG01000044.1"/>
</dbReference>
<keyword evidence="1" id="KW-0812">Transmembrane</keyword>
<evidence type="ECO:0000313" key="2">
    <source>
        <dbReference type="EMBL" id="EOR71298.1"/>
    </source>
</evidence>